<dbReference type="Proteomes" id="UP000683417">
    <property type="component" value="Unassembled WGS sequence"/>
</dbReference>
<dbReference type="GO" id="GO:0004126">
    <property type="term" value="F:cytidine deaminase activity"/>
    <property type="evidence" value="ECO:0007669"/>
    <property type="project" value="TreeGrafter"/>
</dbReference>
<name>A0A9W4GJA9_BLUGR</name>
<reference evidence="4" key="1">
    <citation type="submission" date="2020-10" db="EMBL/GenBank/DDBJ databases">
        <authorList>
            <person name="Muller C M."/>
        </authorList>
    </citation>
    <scope>NUCLEOTIDE SEQUENCE</scope>
    <source>
        <strain evidence="4">THUN-12</strain>
    </source>
</reference>
<dbReference type="EMBL" id="CAJHIT010000009">
    <property type="protein sequence ID" value="CAD6505730.1"/>
    <property type="molecule type" value="Genomic_DNA"/>
</dbReference>
<dbReference type="PROSITE" id="PS00903">
    <property type="entry name" value="CYT_DCMP_DEAMINASES_1"/>
    <property type="match status" value="1"/>
</dbReference>
<dbReference type="PANTHER" id="PTHR11644:SF2">
    <property type="entry name" value="CYTIDINE DEAMINASE"/>
    <property type="match status" value="1"/>
</dbReference>
<comment type="caution">
    <text evidence="4">The sequence shown here is derived from an EMBL/GenBank/DDBJ whole genome shotgun (WGS) entry which is preliminary data.</text>
</comment>
<evidence type="ECO:0000256" key="1">
    <source>
        <dbReference type="ARBA" id="ARBA00006576"/>
    </source>
</evidence>
<dbReference type="GO" id="GO:0005829">
    <property type="term" value="C:cytosol"/>
    <property type="evidence" value="ECO:0007669"/>
    <property type="project" value="TreeGrafter"/>
</dbReference>
<keyword evidence="2" id="KW-0378">Hydrolase</keyword>
<dbReference type="GO" id="GO:0006139">
    <property type="term" value="P:nucleobase-containing compound metabolic process"/>
    <property type="evidence" value="ECO:0007669"/>
    <property type="project" value="UniProtKB-ARBA"/>
</dbReference>
<evidence type="ECO:0000259" key="3">
    <source>
        <dbReference type="PROSITE" id="PS51747"/>
    </source>
</evidence>
<protein>
    <submittedName>
        <fullName evidence="4">BgTH12-01217</fullName>
    </submittedName>
</protein>
<dbReference type="InterPro" id="IPR050202">
    <property type="entry name" value="Cyt/Deoxycyt_deaminase"/>
</dbReference>
<evidence type="ECO:0000313" key="5">
    <source>
        <dbReference type="Proteomes" id="UP000683417"/>
    </source>
</evidence>
<dbReference type="InterPro" id="IPR016192">
    <property type="entry name" value="APOBEC/CMP_deaminase_Zn-bd"/>
</dbReference>
<dbReference type="PROSITE" id="PS51747">
    <property type="entry name" value="CYT_DCMP_DEAMINASES_2"/>
    <property type="match status" value="1"/>
</dbReference>
<dbReference type="GO" id="GO:0042802">
    <property type="term" value="F:identical protein binding"/>
    <property type="evidence" value="ECO:0007669"/>
    <property type="project" value="UniProtKB-ARBA"/>
</dbReference>
<dbReference type="AlphaFoldDB" id="A0A9W4GJA9"/>
<accession>A0A9W4GJA9</accession>
<evidence type="ECO:0000313" key="4">
    <source>
        <dbReference type="EMBL" id="CAD6505730.1"/>
    </source>
</evidence>
<comment type="similarity">
    <text evidence="1">Belongs to the cytidine and deoxycytidylate deaminase family.</text>
</comment>
<dbReference type="Pfam" id="PF00383">
    <property type="entry name" value="dCMP_cyt_deam_1"/>
    <property type="match status" value="1"/>
</dbReference>
<organism evidence="4 5">
    <name type="scientific">Blumeria graminis f. sp. triticale</name>
    <dbReference type="NCBI Taxonomy" id="1689686"/>
    <lineage>
        <taxon>Eukaryota</taxon>
        <taxon>Fungi</taxon>
        <taxon>Dikarya</taxon>
        <taxon>Ascomycota</taxon>
        <taxon>Pezizomycotina</taxon>
        <taxon>Leotiomycetes</taxon>
        <taxon>Erysiphales</taxon>
        <taxon>Erysiphaceae</taxon>
        <taxon>Blumeria</taxon>
    </lineage>
</organism>
<dbReference type="GO" id="GO:0008270">
    <property type="term" value="F:zinc ion binding"/>
    <property type="evidence" value="ECO:0007669"/>
    <property type="project" value="InterPro"/>
</dbReference>
<dbReference type="InterPro" id="IPR002125">
    <property type="entry name" value="CMP_dCMP_dom"/>
</dbReference>
<evidence type="ECO:0000256" key="2">
    <source>
        <dbReference type="ARBA" id="ARBA00022801"/>
    </source>
</evidence>
<proteinExistence type="inferred from homology"/>
<sequence>MHHVNMHERQSDLCPTLSIAKNERASPHHSVRIGAHISTNLEAHDYCPLTALSFPFISVMLTSRLPTEASAPPVLYVPASHALFHAQYPAITPAALEALRTRCAAARSRAYCRYSHFRVGATLLSAAGNYFDGANIENASFPLGICAERVALYTAVFATRGSDGNGPARFIALALAADCETPVSPCGLCRQSLDMPILMFNKDGHFMVQSLEQLLPFSFGPEALDPRSASRAGESSHI</sequence>
<feature type="domain" description="CMP/dCMP-type deaminase" evidence="3">
    <location>
        <begin position="94"/>
        <end position="222"/>
    </location>
</feature>
<gene>
    <name evidence="4" type="ORF">BGTH12_LOCUS7088</name>
</gene>
<dbReference type="PANTHER" id="PTHR11644">
    <property type="entry name" value="CYTIDINE DEAMINASE"/>
    <property type="match status" value="1"/>
</dbReference>
<dbReference type="NCBIfam" id="NF004064">
    <property type="entry name" value="PRK05578.1"/>
    <property type="match status" value="1"/>
</dbReference>
<dbReference type="CDD" id="cd01283">
    <property type="entry name" value="cytidine_deaminase"/>
    <property type="match status" value="1"/>
</dbReference>